<dbReference type="InterPro" id="IPR050259">
    <property type="entry name" value="SDR"/>
</dbReference>
<dbReference type="RefSeq" id="WP_133587545.1">
    <property type="nucleotide sequence ID" value="NZ_SNVV01000001.1"/>
</dbReference>
<dbReference type="InterPro" id="IPR002347">
    <property type="entry name" value="SDR_fam"/>
</dbReference>
<dbReference type="Proteomes" id="UP000295129">
    <property type="component" value="Unassembled WGS sequence"/>
</dbReference>
<dbReference type="PRINTS" id="PR00081">
    <property type="entry name" value="GDHRDH"/>
</dbReference>
<dbReference type="PANTHER" id="PTHR42879:SF6">
    <property type="entry name" value="NADPH-DEPENDENT REDUCTASE BACG"/>
    <property type="match status" value="1"/>
</dbReference>
<evidence type="ECO:0000313" key="3">
    <source>
        <dbReference type="Proteomes" id="UP000295129"/>
    </source>
</evidence>
<dbReference type="InterPro" id="IPR020904">
    <property type="entry name" value="Sc_DH/Rdtase_CS"/>
</dbReference>
<proteinExistence type="inferred from homology"/>
<keyword evidence="3" id="KW-1185">Reference proteome</keyword>
<evidence type="ECO:0000256" key="1">
    <source>
        <dbReference type="ARBA" id="ARBA00006484"/>
    </source>
</evidence>
<dbReference type="EMBL" id="SNVV01000001">
    <property type="protein sequence ID" value="TDN56864.1"/>
    <property type="molecule type" value="Genomic_DNA"/>
</dbReference>
<reference evidence="2 3" key="1">
    <citation type="submission" date="2019-03" db="EMBL/GenBank/DDBJ databases">
        <title>Genomic Encyclopedia of Type Strains, Phase IV (KMG-IV): sequencing the most valuable type-strain genomes for metagenomic binning, comparative biology and taxonomic classification.</title>
        <authorList>
            <person name="Goeker M."/>
        </authorList>
    </citation>
    <scope>NUCLEOTIDE SEQUENCE [LARGE SCALE GENOMIC DNA]</scope>
    <source>
        <strain evidence="2 3">DSM 12121</strain>
    </source>
</reference>
<comment type="caution">
    <text evidence="2">The sequence shown here is derived from an EMBL/GenBank/DDBJ whole genome shotgun (WGS) entry which is preliminary data.</text>
</comment>
<dbReference type="Pfam" id="PF13561">
    <property type="entry name" value="adh_short_C2"/>
    <property type="match status" value="1"/>
</dbReference>
<evidence type="ECO:0000313" key="2">
    <source>
        <dbReference type="EMBL" id="TDN56864.1"/>
    </source>
</evidence>
<dbReference type="PANTHER" id="PTHR42879">
    <property type="entry name" value="3-OXOACYL-(ACYL-CARRIER-PROTEIN) REDUCTASE"/>
    <property type="match status" value="1"/>
</dbReference>
<dbReference type="SUPFAM" id="SSF51735">
    <property type="entry name" value="NAD(P)-binding Rossmann-fold domains"/>
    <property type="match status" value="1"/>
</dbReference>
<protein>
    <submittedName>
        <fullName evidence="2">NAD(P)-dependent dehydrogenase (Short-subunit alcohol dehydrogenase family)</fullName>
    </submittedName>
</protein>
<dbReference type="FunFam" id="3.40.50.720:FF:000084">
    <property type="entry name" value="Short-chain dehydrogenase reductase"/>
    <property type="match status" value="1"/>
</dbReference>
<dbReference type="CDD" id="cd05233">
    <property type="entry name" value="SDR_c"/>
    <property type="match status" value="1"/>
</dbReference>
<gene>
    <name evidence="2" type="ORF">C7389_101243</name>
</gene>
<dbReference type="AlphaFoldDB" id="A0A4R6EF26"/>
<dbReference type="OrthoDB" id="9793325at2"/>
<sequence length="264" mass="27850">MNIDLSGKRAIVTGSTDGIGFAVAEGLGKAGAHVIVTGREEAKTAAACEDLRRRSPQGSYSAVVADLGGAEGCAALIVAQPETDILVNVLGIYETREFFALDDADWEHLFQVNVMSGVRLSRHYAQGMRARHWGRIQFISSESAINIPPDMLHYGVTKAALLGLSRGLAKALAGSGVTVNAILPGPTYTAGTRAMVEEMAAERGLSHEEMKARFVPENRPSSLIGRFAEPDEVAHLCVYAASPQASCTTGAALRVEGGIVDSIV</sequence>
<dbReference type="Gene3D" id="3.40.50.720">
    <property type="entry name" value="NAD(P)-binding Rossmann-like Domain"/>
    <property type="match status" value="1"/>
</dbReference>
<organism evidence="2 3">
    <name type="scientific">Azoarcus indigens</name>
    <dbReference type="NCBI Taxonomy" id="29545"/>
    <lineage>
        <taxon>Bacteria</taxon>
        <taxon>Pseudomonadati</taxon>
        <taxon>Pseudomonadota</taxon>
        <taxon>Betaproteobacteria</taxon>
        <taxon>Rhodocyclales</taxon>
        <taxon>Zoogloeaceae</taxon>
        <taxon>Azoarcus</taxon>
    </lineage>
</organism>
<name>A0A4R6EF26_9RHOO</name>
<dbReference type="InterPro" id="IPR036291">
    <property type="entry name" value="NAD(P)-bd_dom_sf"/>
</dbReference>
<dbReference type="GO" id="GO:0032787">
    <property type="term" value="P:monocarboxylic acid metabolic process"/>
    <property type="evidence" value="ECO:0007669"/>
    <property type="project" value="UniProtKB-ARBA"/>
</dbReference>
<dbReference type="PROSITE" id="PS00061">
    <property type="entry name" value="ADH_SHORT"/>
    <property type="match status" value="1"/>
</dbReference>
<accession>A0A4R6EF26</accession>
<comment type="similarity">
    <text evidence="1">Belongs to the short-chain dehydrogenases/reductases (SDR) family.</text>
</comment>